<reference evidence="1 2" key="1">
    <citation type="submission" date="2017-01" db="EMBL/GenBank/DDBJ databases">
        <authorList>
            <person name="Mah S.A."/>
            <person name="Swanson W.J."/>
            <person name="Moy G.W."/>
            <person name="Vacquier V.D."/>
        </authorList>
    </citation>
    <scope>NUCLEOTIDE SEQUENCE [LARGE SCALE GENOMIC DNA]</scope>
    <source>
        <strain evidence="1">PDD-32b-74</strain>
    </source>
</reference>
<accession>A0A244EKG9</accession>
<sequence length="68" mass="7436">MNSNPEYLEVIAESPAMFRLRLAWDPLLLSVHLEASFSGIHSRHAFVAGGDLACKSDNIFMGGETNNS</sequence>
<comment type="caution">
    <text evidence="1">The sequence shown here is derived from an EMBL/GenBank/DDBJ whole genome shotgun (WGS) entry which is preliminary data.</text>
</comment>
<organism evidence="1 2">
    <name type="scientific">Pseudomonas syringae</name>
    <dbReference type="NCBI Taxonomy" id="317"/>
    <lineage>
        <taxon>Bacteria</taxon>
        <taxon>Pseudomonadati</taxon>
        <taxon>Pseudomonadota</taxon>
        <taxon>Gammaproteobacteria</taxon>
        <taxon>Pseudomonadales</taxon>
        <taxon>Pseudomonadaceae</taxon>
        <taxon>Pseudomonas</taxon>
    </lineage>
</organism>
<protein>
    <submittedName>
        <fullName evidence="1">Uncharacterized protein</fullName>
    </submittedName>
</protein>
<dbReference type="AlphaFoldDB" id="A0A244EKG9"/>
<gene>
    <name evidence="1" type="ORF">BW686_23855</name>
</gene>
<name>A0A244EKG9_PSESX</name>
<dbReference type="EMBL" id="MTSA01000024">
    <property type="protein sequence ID" value="OUM04974.1"/>
    <property type="molecule type" value="Genomic_DNA"/>
</dbReference>
<dbReference type="Proteomes" id="UP000195128">
    <property type="component" value="Unassembled WGS sequence"/>
</dbReference>
<evidence type="ECO:0000313" key="1">
    <source>
        <dbReference type="EMBL" id="OUM04974.1"/>
    </source>
</evidence>
<evidence type="ECO:0000313" key="2">
    <source>
        <dbReference type="Proteomes" id="UP000195128"/>
    </source>
</evidence>
<proteinExistence type="predicted"/>